<dbReference type="PANTHER" id="PTHR10656:SF69">
    <property type="entry name" value="MAB-21-LIKE HHH_H2TH-LIKE DOMAIN-CONTAINING PROTEIN"/>
    <property type="match status" value="1"/>
</dbReference>
<protein>
    <submittedName>
        <fullName evidence="1">Uncharacterized protein</fullName>
    </submittedName>
</protein>
<evidence type="ECO:0000313" key="2">
    <source>
        <dbReference type="Proteomes" id="UP000828390"/>
    </source>
</evidence>
<reference evidence="1" key="2">
    <citation type="submission" date="2020-11" db="EMBL/GenBank/DDBJ databases">
        <authorList>
            <person name="McCartney M.A."/>
            <person name="Auch B."/>
            <person name="Kono T."/>
            <person name="Mallez S."/>
            <person name="Becker A."/>
            <person name="Gohl D.M."/>
            <person name="Silverstein K.A.T."/>
            <person name="Koren S."/>
            <person name="Bechman K.B."/>
            <person name="Herman A."/>
            <person name="Abrahante J.E."/>
            <person name="Garbe J."/>
        </authorList>
    </citation>
    <scope>NUCLEOTIDE SEQUENCE</scope>
    <source>
        <strain evidence="1">Duluth1</strain>
        <tissue evidence="1">Whole animal</tissue>
    </source>
</reference>
<comment type="caution">
    <text evidence="1">The sequence shown here is derived from an EMBL/GenBank/DDBJ whole genome shotgun (WGS) entry which is preliminary data.</text>
</comment>
<sequence>MNMQSCSAGYCRLLLERLAPLGHPVITDSLIDDGHGRILMSSSYYVEHFKNFYSLILSTVQPRVGPALPWSVGPIRSDWVQAIRCNCLSILQKWASRARHWPPPEIVDKVIAMGAFVTPIGFKCSEQNHVEWRICFNTAETELVNSLNETQVKIYVILKMIVNDVLKPQKKEVTSYILKNIVL</sequence>
<keyword evidence="2" id="KW-1185">Reference proteome</keyword>
<organism evidence="1 2">
    <name type="scientific">Dreissena polymorpha</name>
    <name type="common">Zebra mussel</name>
    <name type="synonym">Mytilus polymorpha</name>
    <dbReference type="NCBI Taxonomy" id="45954"/>
    <lineage>
        <taxon>Eukaryota</taxon>
        <taxon>Metazoa</taxon>
        <taxon>Spiralia</taxon>
        <taxon>Lophotrochozoa</taxon>
        <taxon>Mollusca</taxon>
        <taxon>Bivalvia</taxon>
        <taxon>Autobranchia</taxon>
        <taxon>Heteroconchia</taxon>
        <taxon>Euheterodonta</taxon>
        <taxon>Imparidentia</taxon>
        <taxon>Neoheterodontei</taxon>
        <taxon>Myida</taxon>
        <taxon>Dreissenoidea</taxon>
        <taxon>Dreissenidae</taxon>
        <taxon>Dreissena</taxon>
    </lineage>
</organism>
<evidence type="ECO:0000313" key="1">
    <source>
        <dbReference type="EMBL" id="KAH3699185.1"/>
    </source>
</evidence>
<reference evidence="1" key="1">
    <citation type="journal article" date="2019" name="bioRxiv">
        <title>The Genome of the Zebra Mussel, Dreissena polymorpha: A Resource for Invasive Species Research.</title>
        <authorList>
            <person name="McCartney M.A."/>
            <person name="Auch B."/>
            <person name="Kono T."/>
            <person name="Mallez S."/>
            <person name="Zhang Y."/>
            <person name="Obille A."/>
            <person name="Becker A."/>
            <person name="Abrahante J.E."/>
            <person name="Garbe J."/>
            <person name="Badalamenti J.P."/>
            <person name="Herman A."/>
            <person name="Mangelson H."/>
            <person name="Liachko I."/>
            <person name="Sullivan S."/>
            <person name="Sone E.D."/>
            <person name="Koren S."/>
            <person name="Silverstein K.A.T."/>
            <person name="Beckman K.B."/>
            <person name="Gohl D.M."/>
        </authorList>
    </citation>
    <scope>NUCLEOTIDE SEQUENCE</scope>
    <source>
        <strain evidence="1">Duluth1</strain>
        <tissue evidence="1">Whole animal</tissue>
    </source>
</reference>
<gene>
    <name evidence="1" type="ORF">DPMN_074139</name>
</gene>
<accession>A0A9D3YHT9</accession>
<dbReference type="Gene3D" id="1.10.1410.40">
    <property type="match status" value="1"/>
</dbReference>
<proteinExistence type="predicted"/>
<name>A0A9D3YHT9_DREPO</name>
<dbReference type="AlphaFoldDB" id="A0A9D3YHT9"/>
<dbReference type="PANTHER" id="PTHR10656">
    <property type="entry name" value="CELL FATE DETERMINING PROTEIN MAB21-RELATED"/>
    <property type="match status" value="1"/>
</dbReference>
<dbReference type="EMBL" id="JAIWYP010000015">
    <property type="protein sequence ID" value="KAH3699185.1"/>
    <property type="molecule type" value="Genomic_DNA"/>
</dbReference>
<dbReference type="Proteomes" id="UP000828390">
    <property type="component" value="Unassembled WGS sequence"/>
</dbReference>